<reference evidence="8" key="2">
    <citation type="journal article" date="2007" name="Science">
        <title>Draft genome sequence of the sexually transmitted pathogen Trichomonas vaginalis.</title>
        <authorList>
            <person name="Carlton J.M."/>
            <person name="Hirt R.P."/>
            <person name="Silva J.C."/>
            <person name="Delcher A.L."/>
            <person name="Schatz M."/>
            <person name="Zhao Q."/>
            <person name="Wortman J.R."/>
            <person name="Bidwell S.L."/>
            <person name="Alsmark U.C.M."/>
            <person name="Besteiro S."/>
            <person name="Sicheritz-Ponten T."/>
            <person name="Noel C.J."/>
            <person name="Dacks J.B."/>
            <person name="Foster P.G."/>
            <person name="Simillion C."/>
            <person name="Van de Peer Y."/>
            <person name="Miranda-Saavedra D."/>
            <person name="Barton G.J."/>
            <person name="Westrop G.D."/>
            <person name="Mueller S."/>
            <person name="Dessi D."/>
            <person name="Fiori P.L."/>
            <person name="Ren Q."/>
            <person name="Paulsen I."/>
            <person name="Zhang H."/>
            <person name="Bastida-Corcuera F.D."/>
            <person name="Simoes-Barbosa A."/>
            <person name="Brown M.T."/>
            <person name="Hayes R.D."/>
            <person name="Mukherjee M."/>
            <person name="Okumura C.Y."/>
            <person name="Schneider R."/>
            <person name="Smith A.J."/>
            <person name="Vanacova S."/>
            <person name="Villalvazo M."/>
            <person name="Haas B.J."/>
            <person name="Pertea M."/>
            <person name="Feldblyum T.V."/>
            <person name="Utterback T.R."/>
            <person name="Shu C.L."/>
            <person name="Osoegawa K."/>
            <person name="de Jong P.J."/>
            <person name="Hrdy I."/>
            <person name="Horvathova L."/>
            <person name="Zubacova Z."/>
            <person name="Dolezal P."/>
            <person name="Malik S.B."/>
            <person name="Logsdon J.M. Jr."/>
            <person name="Henze K."/>
            <person name="Gupta A."/>
            <person name="Wang C.C."/>
            <person name="Dunne R.L."/>
            <person name="Upcroft J.A."/>
            <person name="Upcroft P."/>
            <person name="White O."/>
            <person name="Salzberg S.L."/>
            <person name="Tang P."/>
            <person name="Chiu C.-H."/>
            <person name="Lee Y.-S."/>
            <person name="Embley T.M."/>
            <person name="Coombs G.H."/>
            <person name="Mottram J.C."/>
            <person name="Tachezy J."/>
            <person name="Fraser-Liggett C.M."/>
            <person name="Johnson P.J."/>
        </authorList>
    </citation>
    <scope>NUCLEOTIDE SEQUENCE [LARGE SCALE GENOMIC DNA]</scope>
    <source>
        <strain evidence="8">G3</strain>
    </source>
</reference>
<dbReference type="RefSeq" id="XP_001318569.1">
    <property type="nucleotide sequence ID" value="XM_001318534.1"/>
</dbReference>
<dbReference type="VEuPathDB" id="TrichDB:TVAGG3_0475040"/>
<dbReference type="EMBL" id="DS113285">
    <property type="protein sequence ID" value="EAY13462.1"/>
    <property type="molecule type" value="Genomic_DNA"/>
</dbReference>
<dbReference type="CDD" id="cd11380">
    <property type="entry name" value="Ribosomal_S8e_like"/>
    <property type="match status" value="1"/>
</dbReference>
<dbReference type="KEGG" id="tva:4771277"/>
<dbReference type="EMDB" id="EMD-6788"/>
<dbReference type="KEGG" id="tva:4750203"/>
<dbReference type="NCBIfam" id="TIGR00307">
    <property type="entry name" value="eS8"/>
    <property type="match status" value="1"/>
</dbReference>
<proteinExistence type="evidence at protein level"/>
<keyword evidence="9" id="KW-1185">Reference proteome</keyword>
<dbReference type="EMBL" id="DS113965">
    <property type="protein sequence ID" value="EAX92491.1"/>
    <property type="molecule type" value="Genomic_DNA"/>
</dbReference>
<evidence type="ECO:0000313" key="5">
    <source>
        <dbReference type="EMBL" id="EAX92491.1"/>
    </source>
</evidence>
<protein>
    <recommendedName>
        <fullName evidence="4">40S ribosomal protein S8</fullName>
    </recommendedName>
</protein>
<dbReference type="GO" id="GO:0006412">
    <property type="term" value="P:translation"/>
    <property type="evidence" value="ECO:0007669"/>
    <property type="project" value="InterPro"/>
</dbReference>
<evidence type="ECO:0000313" key="7">
    <source>
        <dbReference type="EMBL" id="EAY13307.1"/>
    </source>
</evidence>
<organism evidence="8 9">
    <name type="scientific">Trichomonas vaginalis (strain ATCC PRA-98 / G3)</name>
    <dbReference type="NCBI Taxonomy" id="412133"/>
    <lineage>
        <taxon>Eukaryota</taxon>
        <taxon>Metamonada</taxon>
        <taxon>Parabasalia</taxon>
        <taxon>Trichomonadida</taxon>
        <taxon>Trichomonadidae</taxon>
        <taxon>Trichomonas</taxon>
    </lineage>
</organism>
<dbReference type="RefSeq" id="XP_001325685.1">
    <property type="nucleotide sequence ID" value="XM_001325650.1"/>
</dbReference>
<dbReference type="VEuPathDB" id="TrichDB:TVAGG3_0036590"/>
<dbReference type="AlphaFoldDB" id="A2E1L5"/>
<sequence length="197" mass="22077">MGITRMGDLKHTKSGARQVAWRKKRNFLAGRPSAQTRIGEKRIHAVRVRGGNLKMRALRLETGTFAWASENCTRKTRILNVTYHPADNDLVRTNTLARGSVVSIDAAPFKQWYERQFGKALGKSQYVKPEKVTDKMTQRWAANKDGGVVAPELVAEFDQGRLLAVITSRPGQCGRADGYILEGEELAFYSDKIAKKK</sequence>
<dbReference type="FunCoup" id="A2E1L5">
    <property type="interactions" value="621"/>
</dbReference>
<dbReference type="Gene3D" id="1.10.168.20">
    <property type="entry name" value="Ribosomal protein S8e, subdomain"/>
    <property type="match status" value="1"/>
</dbReference>
<dbReference type="PANTHER" id="PTHR10394">
    <property type="entry name" value="40S RIBOSOMAL PROTEIN S8"/>
    <property type="match status" value="1"/>
</dbReference>
<dbReference type="GO" id="GO:0003735">
    <property type="term" value="F:structural constituent of ribosome"/>
    <property type="evidence" value="ECO:0000318"/>
    <property type="project" value="GO_Central"/>
</dbReference>
<dbReference type="Pfam" id="PF01201">
    <property type="entry name" value="Ribosomal_S8e"/>
    <property type="match status" value="1"/>
</dbReference>
<dbReference type="STRING" id="5722.A2E1L5"/>
<dbReference type="PDB" id="5XYI">
    <property type="method" value="EM"/>
    <property type="resolution" value="3.35 A"/>
    <property type="chains" value="I=1-197"/>
</dbReference>
<dbReference type="KEGG" id="tva:4771441"/>
<dbReference type="RefSeq" id="XP_001325530.1">
    <property type="nucleotide sequence ID" value="XM_001325495.1"/>
</dbReference>
<dbReference type="EMBL" id="DS113426">
    <property type="protein sequence ID" value="EAY06346.1"/>
    <property type="molecule type" value="Genomic_DNA"/>
</dbReference>
<dbReference type="eggNOG" id="KOG3283">
    <property type="taxonomic scope" value="Eukaryota"/>
</dbReference>
<dbReference type="Gene3D" id="3.10.290.70">
    <property type="match status" value="1"/>
</dbReference>
<dbReference type="Proteomes" id="UP000001542">
    <property type="component" value="Unassembled WGS sequence"/>
</dbReference>
<gene>
    <name evidence="6" type="ORF">TVAG_066030</name>
    <name evidence="7" type="ORF">TVAG_164160</name>
    <name evidence="8" type="ORF">TVAG_206300</name>
    <name evidence="5" type="ORF">TVAG_435430</name>
</gene>
<evidence type="ECO:0007829" key="10">
    <source>
        <dbReference type="PDB" id="5XYI"/>
    </source>
</evidence>
<evidence type="ECO:0000256" key="4">
    <source>
        <dbReference type="RuleBase" id="RU000669"/>
    </source>
</evidence>
<evidence type="ECO:0000313" key="9">
    <source>
        <dbReference type="Proteomes" id="UP000001542"/>
    </source>
</evidence>
<comment type="similarity">
    <text evidence="1 4">Belongs to the eukaryotic ribosomal protein eS8 family.</text>
</comment>
<evidence type="ECO:0000256" key="3">
    <source>
        <dbReference type="ARBA" id="ARBA00023274"/>
    </source>
</evidence>
<dbReference type="VEuPathDB" id="TrichDB:TVAGG3_0989000"/>
<dbReference type="VEuPathDB" id="TrichDB:TVAG_066030"/>
<dbReference type="GO" id="GO:0022627">
    <property type="term" value="C:cytosolic small ribosomal subunit"/>
    <property type="evidence" value="ECO:0000318"/>
    <property type="project" value="GO_Central"/>
</dbReference>
<dbReference type="OMA" id="GYESHCA"/>
<dbReference type="SMR" id="A2E1L5"/>
<dbReference type="OrthoDB" id="1703270at2759"/>
<dbReference type="EMBL" id="DS113287">
    <property type="protein sequence ID" value="EAY13307.1"/>
    <property type="molecule type" value="Genomic_DNA"/>
</dbReference>
<dbReference type="PDBsum" id="5XYI"/>
<evidence type="ECO:0000313" key="6">
    <source>
        <dbReference type="EMBL" id="EAY06346.1"/>
    </source>
</evidence>
<keyword evidence="10" id="KW-0002">3D-structure</keyword>
<dbReference type="InterPro" id="IPR001047">
    <property type="entry name" value="Ribosomal_eS8"/>
</dbReference>
<dbReference type="GO" id="GO:0000462">
    <property type="term" value="P:maturation of SSU-rRNA from tricistronic rRNA transcript (SSU-rRNA, 5.8S rRNA, LSU-rRNA)"/>
    <property type="evidence" value="ECO:0000318"/>
    <property type="project" value="GO_Central"/>
</dbReference>
<dbReference type="RefSeq" id="XP_001305421.1">
    <property type="nucleotide sequence ID" value="XM_001305420.1"/>
</dbReference>
<dbReference type="KEGG" id="tva:4764221"/>
<dbReference type="VEuPathDB" id="TrichDB:TVAGG3_0519150"/>
<keyword evidence="3 4" id="KW-0687">Ribonucleoprotein</keyword>
<dbReference type="InterPro" id="IPR022309">
    <property type="entry name" value="Ribosomal_Se8/biogenesis_NSA2"/>
</dbReference>
<reference evidence="10" key="3">
    <citation type="journal article" date="2017" name="Cell Res.">
        <title>Cryo-EM structures of the 80S ribosomes from human parasites Trichomonas vaginalis and Toxoplasma gondii.</title>
        <authorList>
            <person name="Li Z."/>
            <person name="Guo Q."/>
            <person name="Zheng L."/>
            <person name="Ji Y."/>
            <person name="Xie Y.T."/>
            <person name="Lai D.H."/>
            <person name="Lun Z.R."/>
            <person name="Suo X."/>
            <person name="Gao N."/>
        </authorList>
    </citation>
    <scope>STRUCTURE BY ELECTRON MICROSCOPY (3.35 ANGSTROMS)</scope>
</reference>
<evidence type="ECO:0000256" key="1">
    <source>
        <dbReference type="ARBA" id="ARBA00005257"/>
    </source>
</evidence>
<reference evidence="8" key="1">
    <citation type="submission" date="2006-10" db="EMBL/GenBank/DDBJ databases">
        <authorList>
            <person name="Amadeo P."/>
            <person name="Zhao Q."/>
            <person name="Wortman J."/>
            <person name="Fraser-Liggett C."/>
            <person name="Carlton J."/>
        </authorList>
    </citation>
    <scope>NUCLEOTIDE SEQUENCE</scope>
    <source>
        <strain evidence="8">G3</strain>
    </source>
</reference>
<name>A2E1L5_TRIV3</name>
<accession>A2E1L5</accession>
<dbReference type="InterPro" id="IPR042563">
    <property type="entry name" value="Ribosomal_protein_eS8_euk"/>
</dbReference>
<keyword evidence="2 4" id="KW-0689">Ribosomal protein</keyword>
<evidence type="ECO:0000256" key="2">
    <source>
        <dbReference type="ARBA" id="ARBA00022980"/>
    </source>
</evidence>
<evidence type="ECO:0000313" key="8">
    <source>
        <dbReference type="EMBL" id="EAY13462.1"/>
    </source>
</evidence>